<feature type="transmembrane region" description="Helical" evidence="5">
    <location>
        <begin position="60"/>
        <end position="84"/>
    </location>
</feature>
<proteinExistence type="inferred from homology"/>
<evidence type="ECO:0000256" key="3">
    <source>
        <dbReference type="ARBA" id="ARBA00022989"/>
    </source>
</evidence>
<name>A0A7G1H3D7_9BACT</name>
<feature type="domain" description="ABC transmembrane type-1" evidence="6">
    <location>
        <begin position="365"/>
        <end position="555"/>
    </location>
</feature>
<evidence type="ECO:0000256" key="1">
    <source>
        <dbReference type="ARBA" id="ARBA00004651"/>
    </source>
</evidence>
<dbReference type="PROSITE" id="PS50928">
    <property type="entry name" value="ABC_TM1"/>
    <property type="match status" value="2"/>
</dbReference>
<dbReference type="GO" id="GO:0005886">
    <property type="term" value="C:plasma membrane"/>
    <property type="evidence" value="ECO:0007669"/>
    <property type="project" value="UniProtKB-SubCell"/>
</dbReference>
<evidence type="ECO:0000256" key="4">
    <source>
        <dbReference type="ARBA" id="ARBA00023136"/>
    </source>
</evidence>
<dbReference type="EMBL" id="AP022873">
    <property type="protein sequence ID" value="BCB96237.1"/>
    <property type="molecule type" value="Genomic_DNA"/>
</dbReference>
<dbReference type="PANTHER" id="PTHR42744">
    <property type="entry name" value="BINDING-PROTEIN-DEPENDENT TRANSPORT SYSTEMS INNER MEMBRANE COMPONENT"/>
    <property type="match status" value="1"/>
</dbReference>
<keyword evidence="2 5" id="KW-0812">Transmembrane</keyword>
<dbReference type="SUPFAM" id="SSF161098">
    <property type="entry name" value="MetI-like"/>
    <property type="match status" value="2"/>
</dbReference>
<dbReference type="InterPro" id="IPR035906">
    <property type="entry name" value="MetI-like_sf"/>
</dbReference>
<feature type="transmembrane region" description="Helical" evidence="5">
    <location>
        <begin position="364"/>
        <end position="391"/>
    </location>
</feature>
<keyword evidence="4 5" id="KW-0472">Membrane</keyword>
<dbReference type="GO" id="GO:0055085">
    <property type="term" value="P:transmembrane transport"/>
    <property type="evidence" value="ECO:0007669"/>
    <property type="project" value="InterPro"/>
</dbReference>
<organism evidence="7 8">
    <name type="scientific">Dissulfurispira thermophila</name>
    <dbReference type="NCBI Taxonomy" id="2715679"/>
    <lineage>
        <taxon>Bacteria</taxon>
        <taxon>Pseudomonadati</taxon>
        <taxon>Nitrospirota</taxon>
        <taxon>Thermodesulfovibrionia</taxon>
        <taxon>Thermodesulfovibrionales</taxon>
        <taxon>Dissulfurispiraceae</taxon>
        <taxon>Dissulfurispira</taxon>
    </lineage>
</organism>
<keyword evidence="5" id="KW-0813">Transport</keyword>
<dbReference type="AlphaFoldDB" id="A0A7G1H3D7"/>
<dbReference type="Proteomes" id="UP000516360">
    <property type="component" value="Chromosome"/>
</dbReference>
<dbReference type="CDD" id="cd06261">
    <property type="entry name" value="TM_PBP2"/>
    <property type="match status" value="2"/>
</dbReference>
<feature type="domain" description="ABC transmembrane type-1" evidence="6">
    <location>
        <begin position="61"/>
        <end position="256"/>
    </location>
</feature>
<dbReference type="Gene3D" id="1.10.3720.10">
    <property type="entry name" value="MetI-like"/>
    <property type="match status" value="2"/>
</dbReference>
<accession>A0A7G1H3D7</accession>
<dbReference type="InterPro" id="IPR000515">
    <property type="entry name" value="MetI-like"/>
</dbReference>
<feature type="transmembrane region" description="Helical" evidence="5">
    <location>
        <begin position="403"/>
        <end position="424"/>
    </location>
</feature>
<feature type="transmembrane region" description="Helical" evidence="5">
    <location>
        <begin position="430"/>
        <end position="457"/>
    </location>
</feature>
<dbReference type="KEGG" id="dtp:JZK55_11590"/>
<feature type="transmembrane region" description="Helical" evidence="5">
    <location>
        <begin position="237"/>
        <end position="259"/>
    </location>
</feature>
<comment type="similarity">
    <text evidence="5">Belongs to the binding-protein-dependent transport system permease family.</text>
</comment>
<evidence type="ECO:0000259" key="6">
    <source>
        <dbReference type="PROSITE" id="PS50928"/>
    </source>
</evidence>
<feature type="transmembrane region" description="Helical" evidence="5">
    <location>
        <begin position="20"/>
        <end position="40"/>
    </location>
</feature>
<feature type="transmembrane region" description="Helical" evidence="5">
    <location>
        <begin position="326"/>
        <end position="344"/>
    </location>
</feature>
<sequence length="570" mass="63944">MLKIPISIPALPFRFKLIDAIVLIFIISILSLIIYVASGWRYEMQPSVEISLDPANIPIYSMNSLLRIFLAYILSLVFSIWYGYTANRSRLHEKVMIPLLDILQSIPVLSFLPGVVLAMIAIFPHRRLSIELASILLIFTGQVWNMAFSYYNSINTIPKELIEVTKVFRLSRFVKFFRLDLPFSAIGLVWNSMMSVAGGWFFLMACEMFVLKDRDFRLPGIGSYIQTAANHGDMMHVLYGIGTMIFLIIILDILIWRPLVAWSQKFRMETVQAEDERESFVLNVIRKSSFVEKINCLFVRITKKFEVFYDRISSNSKTPLAWLRKVIKIILFIATIVAISWAGLRAIKLFLSLSVEAYLSVFTAAGFSILRTSAALLIATLWTVPLGVYIGMNPKAARILQPIVQVVASIPATAVFPVILLFLIKLGGGLAMGSIFLMLLGTQWYILFNVIAGASAIPQDLKETAQLYGLKGIRKWKVLILPGIFPYLVTGLITATGGAWNASIVSEYVTFGGETMKTRGLGSLISESTVSGDFGLLLVSTVVMAFIVVCVNRLAWKRMFAIAQEKYRLE</sequence>
<reference evidence="7 8" key="1">
    <citation type="submission" date="2020-03" db="EMBL/GenBank/DDBJ databases">
        <title>Complete genome sequences of two sulfur-disproportionating bacterial strains T55J and Mzg5.</title>
        <authorList>
            <person name="Umezawa K."/>
            <person name="Kojima H."/>
            <person name="Kato Y."/>
            <person name="Fukui M."/>
        </authorList>
    </citation>
    <scope>NUCLEOTIDE SEQUENCE [LARGE SCALE GENOMIC DNA]</scope>
    <source>
        <strain evidence="7 8">T55J</strain>
    </source>
</reference>
<dbReference type="RefSeq" id="WP_203473670.1">
    <property type="nucleotide sequence ID" value="NZ_AP022873.1"/>
</dbReference>
<comment type="subcellular location">
    <subcellularLocation>
        <location evidence="1 5">Cell membrane</location>
        <topology evidence="1 5">Multi-pass membrane protein</topology>
    </subcellularLocation>
</comment>
<keyword evidence="8" id="KW-1185">Reference proteome</keyword>
<evidence type="ECO:0000313" key="8">
    <source>
        <dbReference type="Proteomes" id="UP000516360"/>
    </source>
</evidence>
<feature type="transmembrane region" description="Helical" evidence="5">
    <location>
        <begin position="478"/>
        <end position="500"/>
    </location>
</feature>
<feature type="transmembrane region" description="Helical" evidence="5">
    <location>
        <begin position="534"/>
        <end position="556"/>
    </location>
</feature>
<evidence type="ECO:0000313" key="7">
    <source>
        <dbReference type="EMBL" id="BCB96237.1"/>
    </source>
</evidence>
<dbReference type="PANTHER" id="PTHR42744:SF1">
    <property type="entry name" value="BINDING-PROTEIN-DEPENDENT TRANSPORT SYSTEMS INNER MEMBRANE COMPONENT"/>
    <property type="match status" value="1"/>
</dbReference>
<protein>
    <submittedName>
        <fullName evidence="7">ABC transporter permease</fullName>
    </submittedName>
</protein>
<evidence type="ECO:0000256" key="2">
    <source>
        <dbReference type="ARBA" id="ARBA00022692"/>
    </source>
</evidence>
<dbReference type="Pfam" id="PF00528">
    <property type="entry name" value="BPD_transp_1"/>
    <property type="match status" value="2"/>
</dbReference>
<feature type="transmembrane region" description="Helical" evidence="5">
    <location>
        <begin position="179"/>
        <end position="203"/>
    </location>
</feature>
<gene>
    <name evidence="7" type="ORF">JZK55_11590</name>
</gene>
<evidence type="ECO:0000256" key="5">
    <source>
        <dbReference type="RuleBase" id="RU363032"/>
    </source>
</evidence>
<keyword evidence="3 5" id="KW-1133">Transmembrane helix</keyword>
<feature type="transmembrane region" description="Helical" evidence="5">
    <location>
        <begin position="105"/>
        <end position="124"/>
    </location>
</feature>